<evidence type="ECO:0000256" key="4">
    <source>
        <dbReference type="ARBA" id="ARBA00023004"/>
    </source>
</evidence>
<dbReference type="PANTHER" id="PTHR43409">
    <property type="entry name" value="ANAEROBIC MAGNESIUM-PROTOPORPHYRIN IX MONOMETHYL ESTER CYCLASE-RELATED"/>
    <property type="match status" value="1"/>
</dbReference>
<sequence>GRDCWHGKCTFCAWTTTYPKFRARDPENVLDEIGHLIDNYQVKEIMDDTGAFPPGKWLRKFCNGMIERGYNKKVLLDCNMRFGALSFDDYKLMKKAGFRLLLFGLESANQNTLDKVDKKLTREEIIDSCKLARKAGIYPHITIMFGYPWESYDDACKTLELGKYLLKKGIAYTVQATIVIPYPGTPLFKECKENGLLKTLDWSRYDMREPVMKSSIPNDKIQKLVQGIYNVSLNPKFLMRRVLSVRDFNDVAYFARAGSKVLGHLLDFKPREKSVKQ</sequence>
<dbReference type="InterPro" id="IPR007197">
    <property type="entry name" value="rSAM"/>
</dbReference>
<reference evidence="7" key="1">
    <citation type="journal article" date="2015" name="Nature">
        <title>Complex archaea that bridge the gap between prokaryotes and eukaryotes.</title>
        <authorList>
            <person name="Spang A."/>
            <person name="Saw J.H."/>
            <person name="Jorgensen S.L."/>
            <person name="Zaremba-Niedzwiedzka K."/>
            <person name="Martijn J."/>
            <person name="Lind A.E."/>
            <person name="van Eijk R."/>
            <person name="Schleper C."/>
            <person name="Guy L."/>
            <person name="Ettema T.J."/>
        </authorList>
    </citation>
    <scope>NUCLEOTIDE SEQUENCE</scope>
</reference>
<dbReference type="EMBL" id="LAZR01008408">
    <property type="protein sequence ID" value="KKM78945.1"/>
    <property type="molecule type" value="Genomic_DNA"/>
</dbReference>
<feature type="domain" description="Radical SAM core" evidence="6">
    <location>
        <begin position="1"/>
        <end position="234"/>
    </location>
</feature>
<dbReference type="SUPFAM" id="SSF102114">
    <property type="entry name" value="Radical SAM enzymes"/>
    <property type="match status" value="1"/>
</dbReference>
<dbReference type="SFLD" id="SFLDG01082">
    <property type="entry name" value="B12-binding_domain_containing"/>
    <property type="match status" value="1"/>
</dbReference>
<dbReference type="InterPro" id="IPR013785">
    <property type="entry name" value="Aldolase_TIM"/>
</dbReference>
<dbReference type="PANTHER" id="PTHR43409:SF7">
    <property type="entry name" value="BLL1977 PROTEIN"/>
    <property type="match status" value="1"/>
</dbReference>
<dbReference type="SFLD" id="SFLDS00029">
    <property type="entry name" value="Radical_SAM"/>
    <property type="match status" value="1"/>
</dbReference>
<organism evidence="7">
    <name type="scientific">marine sediment metagenome</name>
    <dbReference type="NCBI Taxonomy" id="412755"/>
    <lineage>
        <taxon>unclassified sequences</taxon>
        <taxon>metagenomes</taxon>
        <taxon>ecological metagenomes</taxon>
    </lineage>
</organism>
<dbReference type="PROSITE" id="PS51918">
    <property type="entry name" value="RADICAL_SAM"/>
    <property type="match status" value="1"/>
</dbReference>
<keyword evidence="3" id="KW-0479">Metal-binding</keyword>
<dbReference type="GO" id="GO:0003824">
    <property type="term" value="F:catalytic activity"/>
    <property type="evidence" value="ECO:0007669"/>
    <property type="project" value="InterPro"/>
</dbReference>
<dbReference type="GO" id="GO:0051536">
    <property type="term" value="F:iron-sulfur cluster binding"/>
    <property type="evidence" value="ECO:0007669"/>
    <property type="project" value="UniProtKB-KW"/>
</dbReference>
<evidence type="ECO:0000256" key="2">
    <source>
        <dbReference type="ARBA" id="ARBA00022691"/>
    </source>
</evidence>
<dbReference type="AlphaFoldDB" id="A0A0F9MQB6"/>
<proteinExistence type="predicted"/>
<accession>A0A0F9MQB6</accession>
<keyword evidence="4" id="KW-0408">Iron</keyword>
<evidence type="ECO:0000256" key="5">
    <source>
        <dbReference type="ARBA" id="ARBA00023014"/>
    </source>
</evidence>
<evidence type="ECO:0000259" key="6">
    <source>
        <dbReference type="PROSITE" id="PS51918"/>
    </source>
</evidence>
<evidence type="ECO:0000256" key="1">
    <source>
        <dbReference type="ARBA" id="ARBA00001966"/>
    </source>
</evidence>
<dbReference type="InterPro" id="IPR051198">
    <property type="entry name" value="BchE-like"/>
</dbReference>
<dbReference type="GO" id="GO:0046872">
    <property type="term" value="F:metal ion binding"/>
    <property type="evidence" value="ECO:0007669"/>
    <property type="project" value="UniProtKB-KW"/>
</dbReference>
<comment type="cofactor">
    <cofactor evidence="1">
        <name>[4Fe-4S] cluster</name>
        <dbReference type="ChEBI" id="CHEBI:49883"/>
    </cofactor>
</comment>
<protein>
    <recommendedName>
        <fullName evidence="6">Radical SAM core domain-containing protein</fullName>
    </recommendedName>
</protein>
<dbReference type="Pfam" id="PF04055">
    <property type="entry name" value="Radical_SAM"/>
    <property type="match status" value="1"/>
</dbReference>
<evidence type="ECO:0000313" key="7">
    <source>
        <dbReference type="EMBL" id="KKM78945.1"/>
    </source>
</evidence>
<keyword evidence="5" id="KW-0411">Iron-sulfur</keyword>
<dbReference type="InterPro" id="IPR006638">
    <property type="entry name" value="Elp3/MiaA/NifB-like_rSAM"/>
</dbReference>
<dbReference type="SMART" id="SM00729">
    <property type="entry name" value="Elp3"/>
    <property type="match status" value="1"/>
</dbReference>
<name>A0A0F9MQB6_9ZZZZ</name>
<dbReference type="InterPro" id="IPR058240">
    <property type="entry name" value="rSAM_sf"/>
</dbReference>
<evidence type="ECO:0000256" key="3">
    <source>
        <dbReference type="ARBA" id="ARBA00022723"/>
    </source>
</evidence>
<comment type="caution">
    <text evidence="7">The sequence shown here is derived from an EMBL/GenBank/DDBJ whole genome shotgun (WGS) entry which is preliminary data.</text>
</comment>
<feature type="non-terminal residue" evidence="7">
    <location>
        <position position="1"/>
    </location>
</feature>
<dbReference type="Gene3D" id="3.20.20.70">
    <property type="entry name" value="Aldolase class I"/>
    <property type="match status" value="1"/>
</dbReference>
<gene>
    <name evidence="7" type="ORF">LCGC14_1354850</name>
</gene>
<keyword evidence="2" id="KW-0949">S-adenosyl-L-methionine</keyword>